<dbReference type="EMBL" id="CP141259">
    <property type="protein sequence ID" value="WRL46482.1"/>
    <property type="molecule type" value="Genomic_DNA"/>
</dbReference>
<gene>
    <name evidence="1" type="ORF">U5817_00125</name>
</gene>
<name>A0ABZ1AKV2_AROEV</name>
<accession>A0ABZ1AKV2</accession>
<organism evidence="1 2">
    <name type="scientific">Aromatoleum evansii</name>
    <name type="common">Azoarcus evansii</name>
    <dbReference type="NCBI Taxonomy" id="59406"/>
    <lineage>
        <taxon>Bacteria</taxon>
        <taxon>Pseudomonadati</taxon>
        <taxon>Pseudomonadota</taxon>
        <taxon>Betaproteobacteria</taxon>
        <taxon>Rhodocyclales</taxon>
        <taxon>Rhodocyclaceae</taxon>
        <taxon>Aromatoleum</taxon>
    </lineage>
</organism>
<dbReference type="RefSeq" id="WP_407279291.1">
    <property type="nucleotide sequence ID" value="NZ_CP141259.1"/>
</dbReference>
<dbReference type="Proteomes" id="UP001626593">
    <property type="component" value="Chromosome"/>
</dbReference>
<evidence type="ECO:0000313" key="1">
    <source>
        <dbReference type="EMBL" id="WRL46482.1"/>
    </source>
</evidence>
<protein>
    <submittedName>
        <fullName evidence="1">Uncharacterized protein</fullName>
    </submittedName>
</protein>
<reference evidence="1 2" key="1">
    <citation type="submission" date="2023-12" db="EMBL/GenBank/DDBJ databases">
        <title>A. evansii MAY27, complete genome.</title>
        <authorList>
            <person name="Wang Y."/>
        </authorList>
    </citation>
    <scope>NUCLEOTIDE SEQUENCE [LARGE SCALE GENOMIC DNA]</scope>
    <source>
        <strain evidence="1 2">MAY27</strain>
    </source>
</reference>
<keyword evidence="2" id="KW-1185">Reference proteome</keyword>
<sequence length="132" mass="13711">MGTLHAYLAGLGVLACGVGASGRAAADDAETVWACWYDRSTSVLCRLLTAPASPIETAVESPLPLVVPASSRPGAVLPPLAHVISEAPARLGGRTVRIPLLNHAHNMDAVEQLAEAVMCGARSDCRVLFERG</sequence>
<proteinExistence type="predicted"/>
<evidence type="ECO:0000313" key="2">
    <source>
        <dbReference type="Proteomes" id="UP001626593"/>
    </source>
</evidence>